<reference evidence="5" key="3">
    <citation type="submission" date="2025-09" db="UniProtKB">
        <authorList>
            <consortium name="Ensembl"/>
        </authorList>
    </citation>
    <scope>IDENTIFICATION</scope>
</reference>
<dbReference type="GO" id="GO:0046323">
    <property type="term" value="P:D-glucose import"/>
    <property type="evidence" value="ECO:0007669"/>
    <property type="project" value="TreeGrafter"/>
</dbReference>
<reference evidence="5" key="2">
    <citation type="submission" date="2025-08" db="UniProtKB">
        <authorList>
            <consortium name="Ensembl"/>
        </authorList>
    </citation>
    <scope>IDENTIFICATION</scope>
</reference>
<comment type="subcellular location">
    <subcellularLocation>
        <location evidence="1">Membrane</location>
        <topology evidence="1">Multi-pass membrane protein</topology>
    </subcellularLocation>
</comment>
<sequence length="70" mass="7713">MGTQKVTPSLIFAVSVATIGSFQFGYNTGVINAPETIIKDFLNYTLEERLEDIPSKTLLTTLWSLSVAIF</sequence>
<dbReference type="InterPro" id="IPR045263">
    <property type="entry name" value="GLUT"/>
</dbReference>
<dbReference type="PANTHER" id="PTHR23503:SF99">
    <property type="entry name" value="SOLUTE CARRIER FAMILY 2, FACILITATED GLUCOSE TRANSPORTER MEMBER 3"/>
    <property type="match status" value="1"/>
</dbReference>
<evidence type="ECO:0000256" key="1">
    <source>
        <dbReference type="ARBA" id="ARBA00004141"/>
    </source>
</evidence>
<dbReference type="AlphaFoldDB" id="I3M1X4"/>
<dbReference type="HOGENOM" id="CLU_001265_30_5_1"/>
<dbReference type="Pfam" id="PF00083">
    <property type="entry name" value="Sugar_tr"/>
    <property type="match status" value="1"/>
</dbReference>
<dbReference type="STRING" id="43179.ENSSTOP00000002898"/>
<dbReference type="GO" id="GO:0055056">
    <property type="term" value="F:D-glucose transmembrane transporter activity"/>
    <property type="evidence" value="ECO:0007669"/>
    <property type="project" value="TreeGrafter"/>
</dbReference>
<protein>
    <submittedName>
        <fullName evidence="5">Solute carrier family 2, facilitated glucose transporter member 3</fullName>
    </submittedName>
</protein>
<dbReference type="Proteomes" id="UP000005215">
    <property type="component" value="Unassembled WGS sequence"/>
</dbReference>
<dbReference type="PANTHER" id="PTHR23503">
    <property type="entry name" value="SOLUTE CARRIER FAMILY 2"/>
    <property type="match status" value="1"/>
</dbReference>
<gene>
    <name evidence="5" type="primary">LOC101967364</name>
</gene>
<evidence type="ECO:0000313" key="6">
    <source>
        <dbReference type="Proteomes" id="UP000005215"/>
    </source>
</evidence>
<dbReference type="EMBL" id="AGTP01115662">
    <property type="status" value="NOT_ANNOTATED_CDS"/>
    <property type="molecule type" value="Genomic_DNA"/>
</dbReference>
<keyword evidence="3" id="KW-1133">Transmembrane helix</keyword>
<dbReference type="EMBL" id="AGTP01115664">
    <property type="status" value="NOT_ANNOTATED_CDS"/>
    <property type="molecule type" value="Genomic_DNA"/>
</dbReference>
<dbReference type="GO" id="GO:0070837">
    <property type="term" value="P:dehydroascorbic acid transport"/>
    <property type="evidence" value="ECO:0007669"/>
    <property type="project" value="TreeGrafter"/>
</dbReference>
<dbReference type="GO" id="GO:0005886">
    <property type="term" value="C:plasma membrane"/>
    <property type="evidence" value="ECO:0007669"/>
    <property type="project" value="TreeGrafter"/>
</dbReference>
<evidence type="ECO:0000256" key="3">
    <source>
        <dbReference type="ARBA" id="ARBA00022989"/>
    </source>
</evidence>
<proteinExistence type="predicted"/>
<evidence type="ECO:0000256" key="2">
    <source>
        <dbReference type="ARBA" id="ARBA00022692"/>
    </source>
</evidence>
<name>I3M1X4_ICTTR</name>
<dbReference type="InterPro" id="IPR005828">
    <property type="entry name" value="MFS_sugar_transport-like"/>
</dbReference>
<reference evidence="6" key="1">
    <citation type="submission" date="2011-11" db="EMBL/GenBank/DDBJ databases">
        <title>The Draft Genome of Spermophilus tridecemlineatus.</title>
        <authorList>
            <consortium name="The Broad Institute Genome Assembly &amp; Analysis Group"/>
            <consortium name="Computational R&amp;D Group"/>
            <consortium name="and Sequencing Platform"/>
            <person name="Di Palma F."/>
            <person name="Alfoldi J."/>
            <person name="Johnson J."/>
            <person name="Berlin A."/>
            <person name="Gnerre S."/>
            <person name="Jaffe D."/>
            <person name="MacCallum I."/>
            <person name="Young S."/>
            <person name="Walker B.J."/>
            <person name="Lindblad-Toh K."/>
        </authorList>
    </citation>
    <scope>NUCLEOTIDE SEQUENCE [LARGE SCALE GENOMIC DNA]</scope>
</reference>
<dbReference type="Gene3D" id="1.20.1250.20">
    <property type="entry name" value="MFS general substrate transporter like domains"/>
    <property type="match status" value="1"/>
</dbReference>
<dbReference type="GeneTree" id="ENSGT00940000160313"/>
<accession>I3M1X4</accession>
<evidence type="ECO:0000256" key="4">
    <source>
        <dbReference type="ARBA" id="ARBA00023136"/>
    </source>
</evidence>
<dbReference type="EMBL" id="AGTP01115663">
    <property type="status" value="NOT_ANNOTATED_CDS"/>
    <property type="molecule type" value="Genomic_DNA"/>
</dbReference>
<dbReference type="InterPro" id="IPR036259">
    <property type="entry name" value="MFS_trans_sf"/>
</dbReference>
<keyword evidence="6" id="KW-1185">Reference proteome</keyword>
<keyword evidence="2" id="KW-0812">Transmembrane</keyword>
<dbReference type="InParanoid" id="I3M1X4"/>
<dbReference type="Ensembl" id="ENSSTOT00000003246.3">
    <property type="protein sequence ID" value="ENSSTOP00000002898.3"/>
    <property type="gene ID" value="ENSSTOG00000003250.3"/>
</dbReference>
<evidence type="ECO:0000313" key="5">
    <source>
        <dbReference type="Ensembl" id="ENSSTOP00000002898.3"/>
    </source>
</evidence>
<organism evidence="5 6">
    <name type="scientific">Ictidomys tridecemlineatus</name>
    <name type="common">Thirteen-lined ground squirrel</name>
    <name type="synonym">Spermophilus tridecemlineatus</name>
    <dbReference type="NCBI Taxonomy" id="43179"/>
    <lineage>
        <taxon>Eukaryota</taxon>
        <taxon>Metazoa</taxon>
        <taxon>Chordata</taxon>
        <taxon>Craniata</taxon>
        <taxon>Vertebrata</taxon>
        <taxon>Euteleostomi</taxon>
        <taxon>Mammalia</taxon>
        <taxon>Eutheria</taxon>
        <taxon>Euarchontoglires</taxon>
        <taxon>Glires</taxon>
        <taxon>Rodentia</taxon>
        <taxon>Sciuromorpha</taxon>
        <taxon>Sciuridae</taxon>
        <taxon>Xerinae</taxon>
        <taxon>Marmotini</taxon>
        <taxon>Ictidomys</taxon>
    </lineage>
</organism>
<keyword evidence="4" id="KW-0472">Membrane</keyword>